<evidence type="ECO:0000256" key="7">
    <source>
        <dbReference type="SAM" id="Coils"/>
    </source>
</evidence>
<dbReference type="PROSITE" id="PS51297">
    <property type="entry name" value="K_BOX"/>
    <property type="match status" value="1"/>
</dbReference>
<comment type="caution">
    <text evidence="11">The sequence shown here is derived from an EMBL/GenBank/DDBJ whole genome shotgun (WGS) entry which is preliminary data.</text>
</comment>
<protein>
    <submittedName>
        <fullName evidence="11">Floral homeotic protein APETALA</fullName>
    </submittedName>
</protein>
<keyword evidence="12" id="KW-1185">Reference proteome</keyword>
<evidence type="ECO:0000256" key="4">
    <source>
        <dbReference type="ARBA" id="ARBA00023163"/>
    </source>
</evidence>
<comment type="subcellular location">
    <subcellularLocation>
        <location evidence="1">Nucleus</location>
    </subcellularLocation>
</comment>
<evidence type="ECO:0000256" key="3">
    <source>
        <dbReference type="ARBA" id="ARBA00023125"/>
    </source>
</evidence>
<dbReference type="InterPro" id="IPR036879">
    <property type="entry name" value="TF_MADSbox_sf"/>
</dbReference>
<keyword evidence="7" id="KW-0175">Coiled coil</keyword>
<evidence type="ECO:0000313" key="12">
    <source>
        <dbReference type="Proteomes" id="UP001567538"/>
    </source>
</evidence>
<sequence length="227" mass="25969">MGRGKVELKRIENKVNQQVTFSKRRSGLLKKAHEISLLCDADVGLMIFSNKGKFSEYATDSCMERILDRYKRSSSVDEREAPDLQSPGSWNVELGKLKTRLEALQKNNRNLSGDNLECLSMKELQNFEHQLDASLKKLRSQKNHLMNESISMMHKKDKTLREHNNLLSAKMKEKAKESTPPFETQNHYRNTLCLDSLNSSESTENEGDVGQSEPNHHIHMLGQNGQI</sequence>
<dbReference type="Pfam" id="PF00319">
    <property type="entry name" value="SRF-TF"/>
    <property type="match status" value="1"/>
</dbReference>
<feature type="domain" description="K-box" evidence="10">
    <location>
        <begin position="87"/>
        <end position="177"/>
    </location>
</feature>
<dbReference type="Gene3D" id="3.40.1810.10">
    <property type="entry name" value="Transcription factor, MADS-box"/>
    <property type="match status" value="1"/>
</dbReference>
<accession>A0ABD1GDA2</accession>
<reference evidence="11 12" key="1">
    <citation type="submission" date="2024-06" db="EMBL/GenBank/DDBJ databases">
        <title>A chromosome level genome sequence of Diviner's sage (Salvia divinorum).</title>
        <authorList>
            <person name="Ford S.A."/>
            <person name="Ro D.-K."/>
            <person name="Ness R.W."/>
            <person name="Phillips M.A."/>
        </authorList>
    </citation>
    <scope>NUCLEOTIDE SEQUENCE [LARGE SCALE GENOMIC DNA]</scope>
    <source>
        <strain evidence="11">SAF-2024a</strain>
        <tissue evidence="11">Leaf</tissue>
    </source>
</reference>
<organism evidence="11 12">
    <name type="scientific">Salvia divinorum</name>
    <name type="common">Maria pastora</name>
    <name type="synonym">Diviner's sage</name>
    <dbReference type="NCBI Taxonomy" id="28513"/>
    <lineage>
        <taxon>Eukaryota</taxon>
        <taxon>Viridiplantae</taxon>
        <taxon>Streptophyta</taxon>
        <taxon>Embryophyta</taxon>
        <taxon>Tracheophyta</taxon>
        <taxon>Spermatophyta</taxon>
        <taxon>Magnoliopsida</taxon>
        <taxon>eudicotyledons</taxon>
        <taxon>Gunneridae</taxon>
        <taxon>Pentapetalae</taxon>
        <taxon>asterids</taxon>
        <taxon>lamiids</taxon>
        <taxon>Lamiales</taxon>
        <taxon>Lamiaceae</taxon>
        <taxon>Nepetoideae</taxon>
        <taxon>Mentheae</taxon>
        <taxon>Salviinae</taxon>
        <taxon>Salvia</taxon>
        <taxon>Salvia subgen. Calosphace</taxon>
    </lineage>
</organism>
<comment type="function">
    <text evidence="6">Probable transcription factor.</text>
</comment>
<evidence type="ECO:0000256" key="2">
    <source>
        <dbReference type="ARBA" id="ARBA00023015"/>
    </source>
</evidence>
<dbReference type="GO" id="GO:0003677">
    <property type="term" value="F:DNA binding"/>
    <property type="evidence" value="ECO:0007669"/>
    <property type="project" value="UniProtKB-KW"/>
</dbReference>
<feature type="region of interest" description="Disordered" evidence="8">
    <location>
        <begin position="198"/>
        <end position="227"/>
    </location>
</feature>
<dbReference type="InterPro" id="IPR050142">
    <property type="entry name" value="MADS-box/MEF2_TF"/>
</dbReference>
<dbReference type="EMBL" id="JBEAFC010000009">
    <property type="protein sequence ID" value="KAL1541700.1"/>
    <property type="molecule type" value="Genomic_DNA"/>
</dbReference>
<dbReference type="PANTHER" id="PTHR48019">
    <property type="entry name" value="SERUM RESPONSE FACTOR HOMOLOG"/>
    <property type="match status" value="1"/>
</dbReference>
<dbReference type="PROSITE" id="PS50066">
    <property type="entry name" value="MADS_BOX_2"/>
    <property type="match status" value="1"/>
</dbReference>
<dbReference type="SMART" id="SM00432">
    <property type="entry name" value="MADS"/>
    <property type="match status" value="1"/>
</dbReference>
<keyword evidence="2" id="KW-0805">Transcription regulation</keyword>
<feature type="coiled-coil region" evidence="7">
    <location>
        <begin position="94"/>
        <end position="148"/>
    </location>
</feature>
<evidence type="ECO:0000256" key="6">
    <source>
        <dbReference type="ARBA" id="ARBA00037260"/>
    </source>
</evidence>
<feature type="domain" description="MADS-box" evidence="9">
    <location>
        <begin position="1"/>
        <end position="61"/>
    </location>
</feature>
<name>A0ABD1GDA2_SALDI</name>
<dbReference type="CDD" id="cd00265">
    <property type="entry name" value="MADS_MEF2_like"/>
    <property type="match status" value="1"/>
</dbReference>
<evidence type="ECO:0000256" key="5">
    <source>
        <dbReference type="ARBA" id="ARBA00023242"/>
    </source>
</evidence>
<keyword evidence="4" id="KW-0804">Transcription</keyword>
<dbReference type="AlphaFoldDB" id="A0ABD1GDA2"/>
<dbReference type="SUPFAM" id="SSF55455">
    <property type="entry name" value="SRF-like"/>
    <property type="match status" value="1"/>
</dbReference>
<dbReference type="InterPro" id="IPR002100">
    <property type="entry name" value="TF_MADSbox"/>
</dbReference>
<proteinExistence type="predicted"/>
<evidence type="ECO:0000259" key="9">
    <source>
        <dbReference type="PROSITE" id="PS50066"/>
    </source>
</evidence>
<keyword evidence="3" id="KW-0238">DNA-binding</keyword>
<evidence type="ECO:0000313" key="11">
    <source>
        <dbReference type="EMBL" id="KAL1541700.1"/>
    </source>
</evidence>
<dbReference type="InterPro" id="IPR002487">
    <property type="entry name" value="TF_Kbox"/>
</dbReference>
<dbReference type="FunFam" id="3.40.1810.10:FF:000003">
    <property type="entry name" value="MADS-box transcription factor MADS-MC"/>
    <property type="match status" value="1"/>
</dbReference>
<dbReference type="InterPro" id="IPR033896">
    <property type="entry name" value="MEF2-like_N"/>
</dbReference>
<evidence type="ECO:0000256" key="1">
    <source>
        <dbReference type="ARBA" id="ARBA00004123"/>
    </source>
</evidence>
<evidence type="ECO:0000256" key="8">
    <source>
        <dbReference type="SAM" id="MobiDB-lite"/>
    </source>
</evidence>
<gene>
    <name evidence="11" type="primary">AP1</name>
    <name evidence="11" type="ORF">AAHA92_25890</name>
</gene>
<dbReference type="PRINTS" id="PR00404">
    <property type="entry name" value="MADSDOMAIN"/>
</dbReference>
<dbReference type="Proteomes" id="UP001567538">
    <property type="component" value="Unassembled WGS sequence"/>
</dbReference>
<dbReference type="Pfam" id="PF01486">
    <property type="entry name" value="K-box"/>
    <property type="match status" value="1"/>
</dbReference>
<keyword evidence="5" id="KW-0539">Nucleus</keyword>
<dbReference type="GO" id="GO:0005634">
    <property type="term" value="C:nucleus"/>
    <property type="evidence" value="ECO:0007669"/>
    <property type="project" value="UniProtKB-SubCell"/>
</dbReference>
<evidence type="ECO:0000259" key="10">
    <source>
        <dbReference type="PROSITE" id="PS51297"/>
    </source>
</evidence>